<protein>
    <submittedName>
        <fullName evidence="2">Uncharacterized protein</fullName>
    </submittedName>
</protein>
<dbReference type="AlphaFoldDB" id="A0A3Q9J0P7"/>
<evidence type="ECO:0000313" key="2">
    <source>
        <dbReference type="EMBL" id="AZS38590.1"/>
    </source>
</evidence>
<organism evidence="2 3">
    <name type="scientific">Microbacterium lemovicicum</name>
    <dbReference type="NCBI Taxonomy" id="1072463"/>
    <lineage>
        <taxon>Bacteria</taxon>
        <taxon>Bacillati</taxon>
        <taxon>Actinomycetota</taxon>
        <taxon>Actinomycetes</taxon>
        <taxon>Micrococcales</taxon>
        <taxon>Microbacteriaceae</taxon>
        <taxon>Microbacterium</taxon>
    </lineage>
</organism>
<keyword evidence="3" id="KW-1185">Reference proteome</keyword>
<dbReference type="Proteomes" id="UP000276888">
    <property type="component" value="Chromosome"/>
</dbReference>
<name>A0A3Q9J0P7_9MICO</name>
<reference evidence="2 3" key="1">
    <citation type="submission" date="2018-08" db="EMBL/GenBank/DDBJ databases">
        <title>Microbacterium lemovicicum sp. nov., a bacterium isolated from a natural uranium-rich soil.</title>
        <authorList>
            <person name="ORTET P."/>
        </authorList>
    </citation>
    <scope>NUCLEOTIDE SEQUENCE [LARGE SCALE GENOMIC DNA]</scope>
    <source>
        <strain evidence="2 3">Viu22</strain>
    </source>
</reference>
<sequence>MTAPTPATPTPAARTPATPTPAKLHLSGETVGKPLSLVRLLQSRGRGSARKDIG</sequence>
<evidence type="ECO:0000313" key="3">
    <source>
        <dbReference type="Proteomes" id="UP000276888"/>
    </source>
</evidence>
<feature type="compositionally biased region" description="Low complexity" evidence="1">
    <location>
        <begin position="1"/>
        <end position="22"/>
    </location>
</feature>
<gene>
    <name evidence="2" type="ORF">CVS47_03249</name>
</gene>
<feature type="region of interest" description="Disordered" evidence="1">
    <location>
        <begin position="1"/>
        <end position="32"/>
    </location>
</feature>
<evidence type="ECO:0000256" key="1">
    <source>
        <dbReference type="SAM" id="MobiDB-lite"/>
    </source>
</evidence>
<proteinExistence type="predicted"/>
<accession>A0A3Q9J0P7</accession>
<dbReference type="KEGG" id="mlv:CVS47_03249"/>
<dbReference type="EMBL" id="CP031423">
    <property type="protein sequence ID" value="AZS38590.1"/>
    <property type="molecule type" value="Genomic_DNA"/>
</dbReference>